<dbReference type="PANTHER" id="PTHR21064">
    <property type="entry name" value="AMINOGLYCOSIDE PHOSPHOTRANSFERASE DOMAIN-CONTAINING PROTEIN-RELATED"/>
    <property type="match status" value="1"/>
</dbReference>
<dbReference type="AlphaFoldDB" id="A0A3E2NQN8"/>
<dbReference type="Proteomes" id="UP000260823">
    <property type="component" value="Unassembled WGS sequence"/>
</dbReference>
<proteinExistence type="inferred from homology"/>
<evidence type="ECO:0000313" key="4">
    <source>
        <dbReference type="Proteomes" id="UP000260823"/>
    </source>
</evidence>
<dbReference type="GO" id="GO:0004413">
    <property type="term" value="F:homoserine kinase activity"/>
    <property type="evidence" value="ECO:0007669"/>
    <property type="project" value="TreeGrafter"/>
</dbReference>
<keyword evidence="3" id="KW-0808">Transferase</keyword>
<dbReference type="SUPFAM" id="SSF56112">
    <property type="entry name" value="Protein kinase-like (PK-like)"/>
    <property type="match status" value="1"/>
</dbReference>
<dbReference type="OrthoDB" id="241498at2"/>
<dbReference type="InterPro" id="IPR050249">
    <property type="entry name" value="Pseudomonas-type_ThrB"/>
</dbReference>
<comment type="similarity">
    <text evidence="1">Belongs to the pseudomonas-type ThrB family.</text>
</comment>
<gene>
    <name evidence="3" type="ORF">DYU05_14315</name>
</gene>
<dbReference type="InterPro" id="IPR011009">
    <property type="entry name" value="Kinase-like_dom_sf"/>
</dbReference>
<accession>A0A3E2NQN8</accession>
<protein>
    <submittedName>
        <fullName evidence="3">Aminoglycoside phosphotransferase</fullName>
    </submittedName>
</protein>
<dbReference type="EMBL" id="QWDE01000002">
    <property type="protein sequence ID" value="RFZ83305.1"/>
    <property type="molecule type" value="Genomic_DNA"/>
</dbReference>
<feature type="domain" description="Aminoglycoside phosphotransferase" evidence="2">
    <location>
        <begin position="36"/>
        <end position="267"/>
    </location>
</feature>
<dbReference type="Gene3D" id="3.90.1200.10">
    <property type="match status" value="1"/>
</dbReference>
<dbReference type="GO" id="GO:0009088">
    <property type="term" value="P:threonine biosynthetic process"/>
    <property type="evidence" value="ECO:0007669"/>
    <property type="project" value="TreeGrafter"/>
</dbReference>
<keyword evidence="4" id="KW-1185">Reference proteome</keyword>
<dbReference type="RefSeq" id="WP_117383780.1">
    <property type="nucleotide sequence ID" value="NZ_QWDE01000002.1"/>
</dbReference>
<dbReference type="PANTHER" id="PTHR21064:SF6">
    <property type="entry name" value="AMINOGLYCOSIDE PHOSPHOTRANSFERASE DOMAIN-CONTAINING PROTEIN"/>
    <property type="match status" value="1"/>
</dbReference>
<evidence type="ECO:0000313" key="3">
    <source>
        <dbReference type="EMBL" id="RFZ83305.1"/>
    </source>
</evidence>
<name>A0A3E2NQN8_9SPHI</name>
<dbReference type="Gene3D" id="3.30.200.20">
    <property type="entry name" value="Phosphorylase Kinase, domain 1"/>
    <property type="match status" value="1"/>
</dbReference>
<reference evidence="3 4" key="1">
    <citation type="submission" date="2018-08" db="EMBL/GenBank/DDBJ databases">
        <title>Mucilaginibacter terrae sp. nov., isolated from manganese diggings.</title>
        <authorList>
            <person name="Huang Y."/>
            <person name="Zhou Z."/>
        </authorList>
    </citation>
    <scope>NUCLEOTIDE SEQUENCE [LARGE SCALE GENOMIC DNA]</scope>
    <source>
        <strain evidence="3 4">ZH6</strain>
    </source>
</reference>
<evidence type="ECO:0000256" key="1">
    <source>
        <dbReference type="ARBA" id="ARBA00038240"/>
    </source>
</evidence>
<sequence>METFPVISSILSATHLTEFFKDKYALSAGTTCKLLKAGINHTYLVTDGNAKQIFRIYDLNWRTELEIAEEIRLLSLLKEGGINVSYPVADAGGALIQQLNAPEGMRHGVMFSFAEGGKMLNFSADLHYHVGSVMAQLHKLTCNVQLQRVTYTPDVVLTEPFNYLKNFLAEDNADMLWLRSAQKYLLQQIAGADDALMRKGAIHLDIWFDNLNITGDGRVTLFDFDFCGNGWQAYDVAYYILQLHSTEKDPAELNEKKKSFLAGYESVTKLTDEERRMLPVLGVSLYFFYLGIQSRRYDNYSNVFFNEVHLSRFINLLVRKFFEDNVYAGSLSTY</sequence>
<comment type="caution">
    <text evidence="3">The sequence shown here is derived from an EMBL/GenBank/DDBJ whole genome shotgun (WGS) entry which is preliminary data.</text>
</comment>
<organism evidence="3 4">
    <name type="scientific">Mucilaginibacter terrenus</name>
    <dbReference type="NCBI Taxonomy" id="2482727"/>
    <lineage>
        <taxon>Bacteria</taxon>
        <taxon>Pseudomonadati</taxon>
        <taxon>Bacteroidota</taxon>
        <taxon>Sphingobacteriia</taxon>
        <taxon>Sphingobacteriales</taxon>
        <taxon>Sphingobacteriaceae</taxon>
        <taxon>Mucilaginibacter</taxon>
    </lineage>
</organism>
<evidence type="ECO:0000259" key="2">
    <source>
        <dbReference type="Pfam" id="PF01636"/>
    </source>
</evidence>
<dbReference type="Pfam" id="PF01636">
    <property type="entry name" value="APH"/>
    <property type="match status" value="1"/>
</dbReference>
<dbReference type="InterPro" id="IPR002575">
    <property type="entry name" value="Aminoglycoside_PTrfase"/>
</dbReference>